<feature type="signal peptide" evidence="1">
    <location>
        <begin position="1"/>
        <end position="23"/>
    </location>
</feature>
<dbReference type="Proteomes" id="UP001295423">
    <property type="component" value="Unassembled WGS sequence"/>
</dbReference>
<accession>A0AAD2PVD1</accession>
<proteinExistence type="predicted"/>
<sequence length="202" mass="21650">MTQLNNLVKLLLLCAMVAVGVNAQIRGSHPFEFIKRRMESKKDEAISRGELQERFGLLPKKAQGSGKRRSLQESGSLRFTGIYNEIGSATEGATPTTVGAVFGLNGFMYDIDSGDAIGSLEGTCTVSASNDEHFCSYHLLFGDGDNAGLVVASGTLTFGDNDGGFLIVEATAFNLDGYQGGIFTLRYDSIENLIFTGEIDLV</sequence>
<gene>
    <name evidence="2" type="ORF">CYCCA115_LOCUS15305</name>
</gene>
<evidence type="ECO:0000313" key="3">
    <source>
        <dbReference type="Proteomes" id="UP001295423"/>
    </source>
</evidence>
<dbReference type="AlphaFoldDB" id="A0AAD2PVD1"/>
<keyword evidence="1" id="KW-0732">Signal</keyword>
<name>A0AAD2PVD1_9STRA</name>
<reference evidence="2" key="1">
    <citation type="submission" date="2023-08" db="EMBL/GenBank/DDBJ databases">
        <authorList>
            <person name="Audoor S."/>
            <person name="Bilcke G."/>
        </authorList>
    </citation>
    <scope>NUCLEOTIDE SEQUENCE</scope>
</reference>
<comment type="caution">
    <text evidence="2">The sequence shown here is derived from an EMBL/GenBank/DDBJ whole genome shotgun (WGS) entry which is preliminary data.</text>
</comment>
<evidence type="ECO:0000256" key="1">
    <source>
        <dbReference type="SAM" id="SignalP"/>
    </source>
</evidence>
<organism evidence="2 3">
    <name type="scientific">Cylindrotheca closterium</name>
    <dbReference type="NCBI Taxonomy" id="2856"/>
    <lineage>
        <taxon>Eukaryota</taxon>
        <taxon>Sar</taxon>
        <taxon>Stramenopiles</taxon>
        <taxon>Ochrophyta</taxon>
        <taxon>Bacillariophyta</taxon>
        <taxon>Bacillariophyceae</taxon>
        <taxon>Bacillariophycidae</taxon>
        <taxon>Bacillariales</taxon>
        <taxon>Bacillariaceae</taxon>
        <taxon>Cylindrotheca</taxon>
    </lineage>
</organism>
<protein>
    <recommendedName>
        <fullName evidence="4">Dirigent protein</fullName>
    </recommendedName>
</protein>
<dbReference type="EMBL" id="CAKOGP040001869">
    <property type="protein sequence ID" value="CAJ1954713.1"/>
    <property type="molecule type" value="Genomic_DNA"/>
</dbReference>
<evidence type="ECO:0008006" key="4">
    <source>
        <dbReference type="Google" id="ProtNLM"/>
    </source>
</evidence>
<evidence type="ECO:0000313" key="2">
    <source>
        <dbReference type="EMBL" id="CAJ1954713.1"/>
    </source>
</evidence>
<feature type="chain" id="PRO_5042037793" description="Dirigent protein" evidence="1">
    <location>
        <begin position="24"/>
        <end position="202"/>
    </location>
</feature>
<keyword evidence="3" id="KW-1185">Reference proteome</keyword>